<keyword evidence="2" id="KW-1185">Reference proteome</keyword>
<organism evidence="2 3">
    <name type="scientific">Panagrellus redivivus</name>
    <name type="common">Microworm</name>
    <dbReference type="NCBI Taxonomy" id="6233"/>
    <lineage>
        <taxon>Eukaryota</taxon>
        <taxon>Metazoa</taxon>
        <taxon>Ecdysozoa</taxon>
        <taxon>Nematoda</taxon>
        <taxon>Chromadorea</taxon>
        <taxon>Rhabditida</taxon>
        <taxon>Tylenchina</taxon>
        <taxon>Panagrolaimomorpha</taxon>
        <taxon>Panagrolaimoidea</taxon>
        <taxon>Panagrolaimidae</taxon>
        <taxon>Panagrellus</taxon>
    </lineage>
</organism>
<dbReference type="AlphaFoldDB" id="A0A7E4UV70"/>
<feature type="compositionally biased region" description="Basic and acidic residues" evidence="1">
    <location>
        <begin position="418"/>
        <end position="429"/>
    </location>
</feature>
<feature type="compositionally biased region" description="Basic and acidic residues" evidence="1">
    <location>
        <begin position="668"/>
        <end position="679"/>
    </location>
</feature>
<feature type="region of interest" description="Disordered" evidence="1">
    <location>
        <begin position="586"/>
        <end position="779"/>
    </location>
</feature>
<feature type="region of interest" description="Disordered" evidence="1">
    <location>
        <begin position="411"/>
        <end position="437"/>
    </location>
</feature>
<reference evidence="2" key="1">
    <citation type="journal article" date="2013" name="Genetics">
        <title>The draft genome and transcriptome of Panagrellus redivivus are shaped by the harsh demands of a free-living lifestyle.</title>
        <authorList>
            <person name="Srinivasan J."/>
            <person name="Dillman A.R."/>
            <person name="Macchietto M.G."/>
            <person name="Heikkinen L."/>
            <person name="Lakso M."/>
            <person name="Fracchia K.M."/>
            <person name="Antoshechkin I."/>
            <person name="Mortazavi A."/>
            <person name="Wong G."/>
            <person name="Sternberg P.W."/>
        </authorList>
    </citation>
    <scope>NUCLEOTIDE SEQUENCE [LARGE SCALE GENOMIC DNA]</scope>
    <source>
        <strain evidence="2">MT8872</strain>
    </source>
</reference>
<name>A0A7E4UV70_PANRE</name>
<accession>A0A7E4UV70</accession>
<proteinExistence type="predicted"/>
<sequence length="1159" mass="129305">MFTFFHSSSFDSFFMSIEKGRMRLDGQCPSSMKPEAHWDRCVHFGTSHLSKREGCPTLSTSSSLRQTHQTLSTYYSTYIRELTTRSDPPSKAHFPGPTQTHHPSTPKLNTIHRYETPRDEAAIDLLQEQKKVDCGQARLAPDPIHLLHLLTKSVSSKNMRELERRRPCELFVPRVKESRLCSVCGYSLIDHDVAPPPAAQPFASVNTTPSISHYHVPVAANLPILSLARLQHSASTDTSREAYSGLLIPQYLLPQGSSSSQYNSGASSPAYMATSNYQPLESQLAPSSNSAFSEYRRCPSKDSINISEFSASPLSFKASPFPTNEAQIFGLESASSHGRNHLGSTHPMAPVLESASASPNRILKPKPIPMPRPYLNRNNLTVNGVEKSVDYDAESINIDDEPHTPALFRRIRQKRRDRSASTHADRAERSPVAASTEVSVPVVKSDNVVRPQNFKEILNRFQTAAADPTPVPPPPFQRHHSVRLPMTVHQNRRFTLGGDQMLADAKLAMAHPLMKSGTTGSAGHPEPHQHSATMQPPPVVRLRASAGDPENLQRMSVSQINIRDSKSHPTPPKRHTQTLCSVVRRDPEPNQHSQNHHHARNRWTSGSFIEAKARNSSDSDVEDEPRSSPDEEPRRHSIMVGGGTMPMVTVTTQQPPLPKKRSTTTRVHGIEGADTEKPKPANRSQSSTSNSRKLSTPSAHSSSHSNNSSIRNLAHIDENSNEDKPNGRRSNNGQVEYLSGGSDSGYPRGPWSQANSTETPSSLGSPRSPSQPLRSPNPLRSKAAEDLYAQMTVQHTNTLAFLADNFTDIARIHGEFSEFGQNCFDEVSVETLEFKQAPPLIVKEKIALFDATFIGSRYQEHKVTVMLAPTCQYAPLMGRHAERSGFGPPVLAEIEEPESVVHHLLDQAGLESHQRSSVYRVVVMPPLSVCSFHSLAAQNMLQEMNVQRYEHHVCFILLQLLCALKVLQSDGVEHLSNNFKEFLLTYRAPDLKRSLEELHHLPRLMLLRETMEEEIVDDFSSDPNEATRVGVCKYALRALCTLLNHKMHSGVPPIAERTEYSRALRKCAELLHAEKSSSLTEAKNLLEFTFFCGRVSFDGEMEAKLWLDERRAHEVNRAVRLLADRAECLSDARERMYVQFLLSTTPRSLYQTYKQSNTC</sequence>
<feature type="region of interest" description="Disordered" evidence="1">
    <location>
        <begin position="85"/>
        <end position="107"/>
    </location>
</feature>
<evidence type="ECO:0000313" key="2">
    <source>
        <dbReference type="Proteomes" id="UP000492821"/>
    </source>
</evidence>
<dbReference type="WBParaSite" id="Pan_g13236.t1">
    <property type="protein sequence ID" value="Pan_g13236.t1"/>
    <property type="gene ID" value="Pan_g13236"/>
</dbReference>
<evidence type="ECO:0000256" key="1">
    <source>
        <dbReference type="SAM" id="MobiDB-lite"/>
    </source>
</evidence>
<evidence type="ECO:0000313" key="3">
    <source>
        <dbReference type="WBParaSite" id="Pan_g13236.t1"/>
    </source>
</evidence>
<feature type="region of interest" description="Disordered" evidence="1">
    <location>
        <begin position="515"/>
        <end position="543"/>
    </location>
</feature>
<feature type="compositionally biased region" description="Basic and acidic residues" evidence="1">
    <location>
        <begin position="624"/>
        <end position="635"/>
    </location>
</feature>
<protein>
    <submittedName>
        <fullName evidence="3">NR LBD domain-containing protein</fullName>
    </submittedName>
</protein>
<feature type="compositionally biased region" description="Polar residues" evidence="1">
    <location>
        <begin position="682"/>
        <end position="697"/>
    </location>
</feature>
<feature type="compositionally biased region" description="Low complexity" evidence="1">
    <location>
        <begin position="698"/>
        <end position="709"/>
    </location>
</feature>
<dbReference type="Proteomes" id="UP000492821">
    <property type="component" value="Unassembled WGS sequence"/>
</dbReference>
<dbReference type="PANTHER" id="PTHR37970">
    <property type="entry name" value="PROTEIN CBG08587"/>
    <property type="match status" value="1"/>
</dbReference>
<feature type="compositionally biased region" description="Polar residues" evidence="1">
    <location>
        <begin position="97"/>
        <end position="107"/>
    </location>
</feature>
<reference evidence="3" key="2">
    <citation type="submission" date="2020-10" db="UniProtKB">
        <authorList>
            <consortium name="WormBaseParasite"/>
        </authorList>
    </citation>
    <scope>IDENTIFICATION</scope>
</reference>
<feature type="compositionally biased region" description="Low complexity" evidence="1">
    <location>
        <begin position="645"/>
        <end position="654"/>
    </location>
</feature>
<dbReference type="PANTHER" id="PTHR37970:SF1">
    <property type="entry name" value="SERINE-RICH ADHESIN FOR PLATELETS"/>
    <property type="match status" value="1"/>
</dbReference>
<feature type="compositionally biased region" description="Low complexity" evidence="1">
    <location>
        <begin position="760"/>
        <end position="779"/>
    </location>
</feature>
<feature type="compositionally biased region" description="Basic and acidic residues" evidence="1">
    <location>
        <begin position="714"/>
        <end position="726"/>
    </location>
</feature>